<dbReference type="InterPro" id="IPR002104">
    <property type="entry name" value="Integrase_catalytic"/>
</dbReference>
<accession>A0A2P9ACW6</accession>
<name>A0A2P9ACW6_9HYPH</name>
<dbReference type="PANTHER" id="PTHR30349">
    <property type="entry name" value="PHAGE INTEGRASE-RELATED"/>
    <property type="match status" value="1"/>
</dbReference>
<dbReference type="RefSeq" id="WP_123146609.1">
    <property type="nucleotide sequence ID" value="NZ_FUIG01000013.1"/>
</dbReference>
<dbReference type="InterPro" id="IPR011010">
    <property type="entry name" value="DNA_brk_join_enz"/>
</dbReference>
<sequence>MSVRKRKWTTAKGVEREAWIVDYVDGKGARRLKTFAKKKEADAFEATATVEIREGTHVADSDSTTVKKAGDLWIKACDGLERSTRNQYRQHLDLHIVPFIGAEKLSKLNIPTVRSFEDQLRRGNSDLPAEDPRRAPRSPAMIRKILGSLGSLLADAQERGLTVRNVVRDMRGKRRKGKERKAERRQKGKIKVGVDLPTREEVKAIVGAVEGRWRPLLLTAIFTGLRASELRGLRWSDVDFDKRAIRVHQRADRFNEIGQPKSEAGERTVPAPPIVINTLREWKLVCPKRPTGKLDDNGELIMQLELVFPNGLGKVESLANIINRGLMPAQVAAGVVVDTGEKDADGKPIMKARYTGMHCLRHFFASWCINRVADGGLGLPPKVVQERLGHSSIMMTMDVYGHLFPRGDDAEELAAAERALLA</sequence>
<keyword evidence="2" id="KW-0229">DNA integration</keyword>
<evidence type="ECO:0000313" key="9">
    <source>
        <dbReference type="Proteomes" id="UP000245698"/>
    </source>
</evidence>
<dbReference type="InterPro" id="IPR013762">
    <property type="entry name" value="Integrase-like_cat_sf"/>
</dbReference>
<evidence type="ECO:0000256" key="5">
    <source>
        <dbReference type="PROSITE-ProRule" id="PRU01248"/>
    </source>
</evidence>
<evidence type="ECO:0000256" key="3">
    <source>
        <dbReference type="ARBA" id="ARBA00023125"/>
    </source>
</evidence>
<gene>
    <name evidence="8" type="ORF">BQ8482_110918</name>
</gene>
<feature type="domain" description="Tyr recombinase" evidence="6">
    <location>
        <begin position="192"/>
        <end position="418"/>
    </location>
</feature>
<dbReference type="Gene3D" id="1.10.443.10">
    <property type="entry name" value="Intergrase catalytic core"/>
    <property type="match status" value="1"/>
</dbReference>
<proteinExistence type="inferred from homology"/>
<dbReference type="InterPro" id="IPR050090">
    <property type="entry name" value="Tyrosine_recombinase_XerCD"/>
</dbReference>
<dbReference type="SUPFAM" id="SSF56349">
    <property type="entry name" value="DNA breaking-rejoining enzymes"/>
    <property type="match status" value="1"/>
</dbReference>
<dbReference type="AlphaFoldDB" id="A0A2P9ACW6"/>
<reference evidence="9" key="1">
    <citation type="submission" date="2016-12" db="EMBL/GenBank/DDBJ databases">
        <authorList>
            <person name="Brunel B."/>
        </authorList>
    </citation>
    <scope>NUCLEOTIDE SEQUENCE [LARGE SCALE GENOMIC DNA]</scope>
</reference>
<dbReference type="GO" id="GO:0015074">
    <property type="term" value="P:DNA integration"/>
    <property type="evidence" value="ECO:0007669"/>
    <property type="project" value="UniProtKB-KW"/>
</dbReference>
<dbReference type="PANTHER" id="PTHR30349:SF64">
    <property type="entry name" value="PROPHAGE INTEGRASE INTD-RELATED"/>
    <property type="match status" value="1"/>
</dbReference>
<evidence type="ECO:0000256" key="1">
    <source>
        <dbReference type="ARBA" id="ARBA00008857"/>
    </source>
</evidence>
<dbReference type="Gene3D" id="1.10.150.130">
    <property type="match status" value="1"/>
</dbReference>
<dbReference type="GO" id="GO:0003677">
    <property type="term" value="F:DNA binding"/>
    <property type="evidence" value="ECO:0007669"/>
    <property type="project" value="UniProtKB-UniRule"/>
</dbReference>
<keyword evidence="9" id="KW-1185">Reference proteome</keyword>
<feature type="domain" description="Core-binding (CB)" evidence="7">
    <location>
        <begin position="64"/>
        <end position="157"/>
    </location>
</feature>
<evidence type="ECO:0000313" key="8">
    <source>
        <dbReference type="EMBL" id="SJM28988.1"/>
    </source>
</evidence>
<dbReference type="GO" id="GO:0006310">
    <property type="term" value="P:DNA recombination"/>
    <property type="evidence" value="ECO:0007669"/>
    <property type="project" value="UniProtKB-KW"/>
</dbReference>
<dbReference type="EMBL" id="FUIG01000013">
    <property type="protein sequence ID" value="SJM28988.1"/>
    <property type="molecule type" value="Genomic_DNA"/>
</dbReference>
<dbReference type="PROSITE" id="PS51898">
    <property type="entry name" value="TYR_RECOMBINASE"/>
    <property type="match status" value="1"/>
</dbReference>
<dbReference type="InterPro" id="IPR044068">
    <property type="entry name" value="CB"/>
</dbReference>
<dbReference type="InterPro" id="IPR010998">
    <property type="entry name" value="Integrase_recombinase_N"/>
</dbReference>
<keyword evidence="3 5" id="KW-0238">DNA-binding</keyword>
<evidence type="ECO:0000259" key="7">
    <source>
        <dbReference type="PROSITE" id="PS51900"/>
    </source>
</evidence>
<evidence type="ECO:0000259" key="6">
    <source>
        <dbReference type="PROSITE" id="PS51898"/>
    </source>
</evidence>
<dbReference type="Pfam" id="PF00589">
    <property type="entry name" value="Phage_integrase"/>
    <property type="match status" value="1"/>
</dbReference>
<evidence type="ECO:0000256" key="4">
    <source>
        <dbReference type="ARBA" id="ARBA00023172"/>
    </source>
</evidence>
<dbReference type="CDD" id="cd01189">
    <property type="entry name" value="INT_ICEBs1_C_like"/>
    <property type="match status" value="1"/>
</dbReference>
<keyword evidence="4" id="KW-0233">DNA recombination</keyword>
<dbReference type="PROSITE" id="PS51900">
    <property type="entry name" value="CB"/>
    <property type="match status" value="1"/>
</dbReference>
<protein>
    <submittedName>
        <fullName evidence="8">Site-specific recombinase XerD</fullName>
    </submittedName>
</protein>
<comment type="similarity">
    <text evidence="1">Belongs to the 'phage' integrase family.</text>
</comment>
<evidence type="ECO:0000256" key="2">
    <source>
        <dbReference type="ARBA" id="ARBA00022908"/>
    </source>
</evidence>
<dbReference type="Proteomes" id="UP000245698">
    <property type="component" value="Unassembled WGS sequence"/>
</dbReference>
<organism evidence="8 9">
    <name type="scientific">Mesorhizobium delmotii</name>
    <dbReference type="NCBI Taxonomy" id="1631247"/>
    <lineage>
        <taxon>Bacteria</taxon>
        <taxon>Pseudomonadati</taxon>
        <taxon>Pseudomonadota</taxon>
        <taxon>Alphaproteobacteria</taxon>
        <taxon>Hyphomicrobiales</taxon>
        <taxon>Phyllobacteriaceae</taxon>
        <taxon>Mesorhizobium</taxon>
    </lineage>
</organism>